<dbReference type="GO" id="GO:0016747">
    <property type="term" value="F:acyltransferase activity, transferring groups other than amino-acyl groups"/>
    <property type="evidence" value="ECO:0007669"/>
    <property type="project" value="InterPro"/>
</dbReference>
<dbReference type="InterPro" id="IPR016181">
    <property type="entry name" value="Acyl_CoA_acyltransferase"/>
</dbReference>
<gene>
    <name evidence="2" type="ordered locus">DP0040</name>
</gene>
<keyword evidence="2" id="KW-0808">Transferase</keyword>
<dbReference type="Pfam" id="PF13302">
    <property type="entry name" value="Acetyltransf_3"/>
    <property type="match status" value="1"/>
</dbReference>
<dbReference type="OrthoDB" id="9795206at2"/>
<dbReference type="PROSITE" id="PS51186">
    <property type="entry name" value="GNAT"/>
    <property type="match status" value="1"/>
</dbReference>
<evidence type="ECO:0000259" key="1">
    <source>
        <dbReference type="PROSITE" id="PS51186"/>
    </source>
</evidence>
<dbReference type="Gene3D" id="3.40.630.30">
    <property type="match status" value="1"/>
</dbReference>
<proteinExistence type="predicted"/>
<dbReference type="eggNOG" id="COG1670">
    <property type="taxonomic scope" value="Bacteria"/>
</dbReference>
<dbReference type="KEGG" id="dps:DP0040"/>
<accession>Q6AS94</accession>
<organism evidence="2 3">
    <name type="scientific">Desulfotalea psychrophila (strain LSv54 / DSM 12343)</name>
    <dbReference type="NCBI Taxonomy" id="177439"/>
    <lineage>
        <taxon>Bacteria</taxon>
        <taxon>Pseudomonadati</taxon>
        <taxon>Thermodesulfobacteriota</taxon>
        <taxon>Desulfobulbia</taxon>
        <taxon>Desulfobulbales</taxon>
        <taxon>Desulfocapsaceae</taxon>
        <taxon>Desulfotalea</taxon>
    </lineage>
</organism>
<reference evidence="3" key="1">
    <citation type="journal article" date="2004" name="Environ. Microbiol.">
        <title>The genome of Desulfotalea psychrophila, a sulfate-reducing bacterium from permanently cold Arctic sediments.</title>
        <authorList>
            <person name="Rabus R."/>
            <person name="Ruepp A."/>
            <person name="Frickey T."/>
            <person name="Rattei T."/>
            <person name="Fartmann B."/>
            <person name="Stark M."/>
            <person name="Bauer M."/>
            <person name="Zibat A."/>
            <person name="Lombardot T."/>
            <person name="Becker I."/>
            <person name="Amann J."/>
            <person name="Gellner K."/>
            <person name="Teeling H."/>
            <person name="Leuschner W.D."/>
            <person name="Gloeckner F.-O."/>
            <person name="Lupas A.N."/>
            <person name="Amann R."/>
            <person name="Klenk H.-P."/>
        </authorList>
    </citation>
    <scope>NUCLEOTIDE SEQUENCE [LARGE SCALE GENOMIC DNA]</scope>
    <source>
        <strain evidence="3">DSM 12343 / LSv54</strain>
    </source>
</reference>
<dbReference type="STRING" id="177439.DP0040"/>
<dbReference type="HOGENOM" id="CLU_013985_3_2_7"/>
<dbReference type="SUPFAM" id="SSF55729">
    <property type="entry name" value="Acyl-CoA N-acyltransferases (Nat)"/>
    <property type="match status" value="1"/>
</dbReference>
<dbReference type="PANTHER" id="PTHR43415">
    <property type="entry name" value="SPERMIDINE N(1)-ACETYLTRANSFERASE"/>
    <property type="match status" value="1"/>
</dbReference>
<dbReference type="AlphaFoldDB" id="Q6AS94"/>
<protein>
    <submittedName>
        <fullName evidence="2">Related to acetyltransferase</fullName>
    </submittedName>
</protein>
<name>Q6AS94_DESPS</name>
<keyword evidence="3" id="KW-1185">Reference proteome</keyword>
<dbReference type="EMBL" id="CR522870">
    <property type="protein sequence ID" value="CAG34769.1"/>
    <property type="molecule type" value="Genomic_DNA"/>
</dbReference>
<dbReference type="RefSeq" id="WP_011187285.1">
    <property type="nucleotide sequence ID" value="NC_006138.1"/>
</dbReference>
<feature type="domain" description="N-acetyltransferase" evidence="1">
    <location>
        <begin position="12"/>
        <end position="169"/>
    </location>
</feature>
<dbReference type="Proteomes" id="UP000000602">
    <property type="component" value="Chromosome"/>
</dbReference>
<sequence length="175" mass="20192">MRDFYLREISRQDQKTINEWRNNNDLISLLGAPFRYIDESIDSAWLDNYFSNRSNCVRLAVCQHGSNDIIGAVYLLSIDWISRSCEFAIWIGDVEFRGNGVGTFATEGALKHAFLDLNLNRVYLTVLEENEAARALYKKVGFSEEGKHRQAVFKEGKYMNMIQMSILKNEFSLSN</sequence>
<dbReference type="PANTHER" id="PTHR43415:SF3">
    <property type="entry name" value="GNAT-FAMILY ACETYLTRANSFERASE"/>
    <property type="match status" value="1"/>
</dbReference>
<evidence type="ECO:0000313" key="3">
    <source>
        <dbReference type="Proteomes" id="UP000000602"/>
    </source>
</evidence>
<dbReference type="InterPro" id="IPR000182">
    <property type="entry name" value="GNAT_dom"/>
</dbReference>
<evidence type="ECO:0000313" key="2">
    <source>
        <dbReference type="EMBL" id="CAG34769.1"/>
    </source>
</evidence>